<reference evidence="1 2" key="1">
    <citation type="submission" date="2023-07" db="EMBL/GenBank/DDBJ databases">
        <title>Sorghum-associated microbial communities from plants grown in Nebraska, USA.</title>
        <authorList>
            <person name="Schachtman D."/>
        </authorList>
    </citation>
    <scope>NUCLEOTIDE SEQUENCE [LARGE SCALE GENOMIC DNA]</scope>
    <source>
        <strain evidence="1 2">4129</strain>
    </source>
</reference>
<sequence>MKNIISFILLTSFYSCNTNNNMTIEPIDKEFNEQLLTGKGLDSNLFSTKEIIQYYKIGNYEELKAEEFTLKLNQFIIENYKFNDIKDKKYFALLFYKNEISADYNKYLYESARDNQNGYLENYNENLVLKIRLKAKSDLNKVKSQISFYQKNKYEKEYNNNITLE</sequence>
<dbReference type="EMBL" id="JAVDWQ010000012">
    <property type="protein sequence ID" value="MDR7211484.1"/>
    <property type="molecule type" value="Genomic_DNA"/>
</dbReference>
<evidence type="ECO:0008006" key="3">
    <source>
        <dbReference type="Google" id="ProtNLM"/>
    </source>
</evidence>
<dbReference type="PROSITE" id="PS51257">
    <property type="entry name" value="PROKAR_LIPOPROTEIN"/>
    <property type="match status" value="1"/>
</dbReference>
<protein>
    <recommendedName>
        <fullName evidence="3">DUF4296 domain-containing protein</fullName>
    </recommendedName>
</protein>
<evidence type="ECO:0000313" key="2">
    <source>
        <dbReference type="Proteomes" id="UP001269081"/>
    </source>
</evidence>
<dbReference type="Proteomes" id="UP001269081">
    <property type="component" value="Unassembled WGS sequence"/>
</dbReference>
<organism evidence="1 2">
    <name type="scientific">Flavobacterium piscis</name>
    <dbReference type="NCBI Taxonomy" id="1114874"/>
    <lineage>
        <taxon>Bacteria</taxon>
        <taxon>Pseudomonadati</taxon>
        <taxon>Bacteroidota</taxon>
        <taxon>Flavobacteriia</taxon>
        <taxon>Flavobacteriales</taxon>
        <taxon>Flavobacteriaceae</taxon>
        <taxon>Flavobacterium</taxon>
    </lineage>
</organism>
<comment type="caution">
    <text evidence="1">The sequence shown here is derived from an EMBL/GenBank/DDBJ whole genome shotgun (WGS) entry which is preliminary data.</text>
</comment>
<accession>A0ABU1YB69</accession>
<evidence type="ECO:0000313" key="1">
    <source>
        <dbReference type="EMBL" id="MDR7211484.1"/>
    </source>
</evidence>
<keyword evidence="2" id="KW-1185">Reference proteome</keyword>
<proteinExistence type="predicted"/>
<dbReference type="RefSeq" id="WP_310282837.1">
    <property type="nucleotide sequence ID" value="NZ_JAVDWQ010000012.1"/>
</dbReference>
<gene>
    <name evidence="1" type="ORF">J2W48_003438</name>
</gene>
<name>A0ABU1YB69_9FLAO</name>